<feature type="region of interest" description="Disordered" evidence="1">
    <location>
        <begin position="48"/>
        <end position="73"/>
    </location>
</feature>
<reference evidence="2" key="2">
    <citation type="journal article" date="2000" name="Genome Res.">
        <title>Normalization and subtraction of cap-trapper-selected cDNAs to prepare full-length cDNA libraries for rapid discovery of new genes.</title>
        <authorList>
            <person name="Carninci P."/>
            <person name="Shibata Y."/>
            <person name="Hayatsu N."/>
            <person name="Sugahara Y."/>
            <person name="Shibata K."/>
            <person name="Itoh M."/>
            <person name="Konno H."/>
            <person name="Okazaki Y."/>
            <person name="Muramatsu M."/>
            <person name="Hayashizaki Y."/>
        </authorList>
    </citation>
    <scope>NUCLEOTIDE SEQUENCE</scope>
    <source>
        <strain evidence="2">NOD</strain>
        <tissue evidence="2">Activated spleen</tissue>
    </source>
</reference>
<dbReference type="AlphaFoldDB" id="Q3TZV3"/>
<reference evidence="2" key="3">
    <citation type="journal article" date="2000" name="Genome Res.">
        <title>RIKEN integrated sequence analysis (RISA) system--384-format sequencing pipeline with 384 multicapillary sequencer.</title>
        <authorList>
            <person name="Shibata K."/>
            <person name="Itoh M."/>
            <person name="Aizawa K."/>
            <person name="Nagaoka S."/>
            <person name="Sasaki N."/>
            <person name="Carninci P."/>
            <person name="Konno H."/>
            <person name="Akiyama J."/>
            <person name="Nishi K."/>
            <person name="Kitsunai T."/>
            <person name="Tashiro H."/>
            <person name="Itoh M."/>
            <person name="Sumi N."/>
            <person name="Ishii Y."/>
            <person name="Nakamura S."/>
            <person name="Hazama M."/>
            <person name="Nishine T."/>
            <person name="Harada A."/>
            <person name="Yamamoto R."/>
            <person name="Matsumoto H."/>
            <person name="Sakaguchi S."/>
            <person name="Ikegami T."/>
            <person name="Kashiwagi K."/>
            <person name="Fujiwake S."/>
            <person name="Inoue K."/>
            <person name="Togawa Y."/>
            <person name="Izawa M."/>
            <person name="Ohara E."/>
            <person name="Watahiki M."/>
            <person name="Yoneda Y."/>
            <person name="Ishikawa T."/>
            <person name="Ozawa K."/>
            <person name="Tanaka T."/>
            <person name="Matsuura S."/>
            <person name="Kawai J."/>
            <person name="Okazaki Y."/>
            <person name="Muramatsu M."/>
            <person name="Inoue Y."/>
            <person name="Kira A."/>
            <person name="Hayashizaki Y."/>
        </authorList>
    </citation>
    <scope>NUCLEOTIDE SEQUENCE</scope>
    <source>
        <strain evidence="2">NOD</strain>
        <tissue evidence="2">Activated spleen</tissue>
    </source>
</reference>
<dbReference type="MGI" id="MGI:3642924">
    <property type="gene designation" value="Gm10755"/>
</dbReference>
<reference evidence="2" key="7">
    <citation type="journal article" date="2005" name="Science">
        <title>The Transcriptional Landscape of the Mammalian Genome.</title>
        <authorList>
            <consortium name="The FANTOM Consortium"/>
            <consortium name="Riken Genome Exploration Research Group and Genome Science Group (Genome Network Project Core Group)"/>
        </authorList>
    </citation>
    <scope>NUCLEOTIDE SEQUENCE</scope>
    <source>
        <strain evidence="2">NOD</strain>
        <tissue evidence="2">Activated spleen</tissue>
    </source>
</reference>
<accession>Q3TZV3</accession>
<name>Q3TZV3_MOUSE</name>
<reference evidence="2" key="6">
    <citation type="submission" date="2004-03" db="EMBL/GenBank/DDBJ databases">
        <authorList>
            <person name="Arakawa T."/>
            <person name="Carninci P."/>
            <person name="Fukuda S."/>
            <person name="Hashizume W."/>
            <person name="Hayashida K."/>
            <person name="Hori F."/>
            <person name="Iida J."/>
            <person name="Imamura K."/>
            <person name="Imotani K."/>
            <person name="Itoh M."/>
            <person name="Kanagawa S."/>
            <person name="Kawai J."/>
            <person name="Kojima M."/>
            <person name="Konno H."/>
            <person name="Murata M."/>
            <person name="Nakamura M."/>
            <person name="Ninomiya N."/>
            <person name="Nishiyori H."/>
            <person name="Nomura K."/>
            <person name="Ohno M."/>
            <person name="Sakazume N."/>
            <person name="Sano H."/>
            <person name="Sasaki D."/>
            <person name="Shibata K."/>
            <person name="Shiraki T."/>
            <person name="Tagami M."/>
            <person name="Tagami Y."/>
            <person name="Waki K."/>
            <person name="Watahiki A."/>
            <person name="Muramatsu M."/>
            <person name="Hayashizaki Y."/>
        </authorList>
    </citation>
    <scope>NUCLEOTIDE SEQUENCE</scope>
    <source>
        <strain evidence="2">NOD</strain>
        <tissue evidence="2">Activated spleen</tissue>
    </source>
</reference>
<reference evidence="2" key="5">
    <citation type="journal article" date="2002" name="Nature">
        <title>Analysis of the mouse transcriptome based on functional annotation of 60,770 full-length cDNAs.</title>
        <authorList>
            <consortium name="The FANTOM Consortium and the RIKEN Genome Exploration Research Group Phase I and II Team"/>
        </authorList>
    </citation>
    <scope>NUCLEOTIDE SEQUENCE</scope>
    <source>
        <strain evidence="2">NOD</strain>
        <tissue evidence="2">Activated spleen</tissue>
    </source>
</reference>
<reference evidence="2" key="4">
    <citation type="journal article" date="2001" name="Nature">
        <title>Functional annotation of a full-length mouse cDNA collection.</title>
        <authorList>
            <consortium name="The RIKEN Genome Exploration Research Group Phase II Team and the FANTOM Consortium"/>
        </authorList>
    </citation>
    <scope>NUCLEOTIDE SEQUENCE</scope>
    <source>
        <strain evidence="2">NOD</strain>
        <tissue evidence="2">Activated spleen</tissue>
    </source>
</reference>
<proteinExistence type="evidence at transcript level"/>
<sequence>MLVRLVSSYLSSQHREAAAEGSWTQEQLSYVTVSTGMKIFQRDACLSAPQTPETVGPTPQNGISQDSSAGRRRGLKLVPAMHSQAVMLNVRTTTINFSLAKSFQVVRAM</sequence>
<protein>
    <submittedName>
        <fullName evidence="2">Uncharacterized protein</fullName>
    </submittedName>
</protein>
<evidence type="ECO:0000256" key="1">
    <source>
        <dbReference type="SAM" id="MobiDB-lite"/>
    </source>
</evidence>
<dbReference type="EMBL" id="AK157500">
    <property type="protein sequence ID" value="BAE34104.1"/>
    <property type="molecule type" value="mRNA"/>
</dbReference>
<reference evidence="2" key="1">
    <citation type="journal article" date="1999" name="Methods Enzymol.">
        <title>High-efficiency full-length cDNA cloning.</title>
        <authorList>
            <person name="Carninci P."/>
            <person name="Hayashizaki Y."/>
        </authorList>
    </citation>
    <scope>NUCLEOTIDE SEQUENCE</scope>
    <source>
        <strain evidence="2">NOD</strain>
        <tissue evidence="2">Activated spleen</tissue>
    </source>
</reference>
<dbReference type="AGR" id="MGI:3642924"/>
<organism evidence="2">
    <name type="scientific">Mus musculus</name>
    <name type="common">Mouse</name>
    <dbReference type="NCBI Taxonomy" id="10090"/>
    <lineage>
        <taxon>Eukaryota</taxon>
        <taxon>Metazoa</taxon>
        <taxon>Chordata</taxon>
        <taxon>Craniata</taxon>
        <taxon>Vertebrata</taxon>
        <taxon>Euteleostomi</taxon>
        <taxon>Mammalia</taxon>
        <taxon>Eutheria</taxon>
        <taxon>Euarchontoglires</taxon>
        <taxon>Glires</taxon>
        <taxon>Rodentia</taxon>
        <taxon>Myomorpha</taxon>
        <taxon>Muroidea</taxon>
        <taxon>Muridae</taxon>
        <taxon>Murinae</taxon>
        <taxon>Mus</taxon>
        <taxon>Mus</taxon>
    </lineage>
</organism>
<reference evidence="2" key="8">
    <citation type="journal article" date="2005" name="Science">
        <title>Antisense Transcription in the Mammalian Transcriptome.</title>
        <authorList>
            <consortium name="RIKEN Genome Exploration Research Group and Genome Science Group (Genome Network Project Core Group) and the FANTOM Consortium"/>
        </authorList>
    </citation>
    <scope>NUCLEOTIDE SEQUENCE</scope>
    <source>
        <strain evidence="2">NOD</strain>
        <tissue evidence="2">Activated spleen</tissue>
    </source>
</reference>
<gene>
    <name evidence="3" type="primary">Gm10755</name>
</gene>
<evidence type="ECO:0000313" key="2">
    <source>
        <dbReference type="EMBL" id="BAE34104.1"/>
    </source>
</evidence>
<evidence type="ECO:0000313" key="3">
    <source>
        <dbReference type="MGI" id="MGI:3642924"/>
    </source>
</evidence>
<feature type="compositionally biased region" description="Polar residues" evidence="1">
    <location>
        <begin position="48"/>
        <end position="68"/>
    </location>
</feature>